<organism evidence="1">
    <name type="scientific">Hellea balneolensis</name>
    <dbReference type="NCBI Taxonomy" id="287478"/>
    <lineage>
        <taxon>Bacteria</taxon>
        <taxon>Pseudomonadati</taxon>
        <taxon>Pseudomonadota</taxon>
        <taxon>Alphaproteobacteria</taxon>
        <taxon>Maricaulales</taxon>
        <taxon>Robiginitomaculaceae</taxon>
        <taxon>Hellea</taxon>
    </lineage>
</organism>
<gene>
    <name evidence="1" type="ORF">ENK01_01070</name>
</gene>
<name>A0A7V5NWF0_9PROT</name>
<sequence length="290" mass="33226">MSGTLRLAVVLGFLTGLWSCTTGSNDPDTGLKPTDQAELLFKSGFEGQVRLGAQIDDMVPIVGLDTETGDSWPIEILGASGSGLHYIEDDNHRAVGSELRSVIGPYGNRTRVLYSYENREYGESTQNPYEILDIKEGRKDLYIKYWIKLDSSGMSAPDKWRTFFEWKTKDYEKGIGFRLISFVYTDAQGVPYWHWQGDRDSEHPVWEIDNKQIPVPLDEWFLTEFYWHWSEGSDGRALWKVNGEVIGDHRGPTTRNSKPIDFIMLTQIYGDSNPKKQWIDDIEIWDGLPE</sequence>
<dbReference type="Gene3D" id="2.60.120.200">
    <property type="match status" value="1"/>
</dbReference>
<evidence type="ECO:0008006" key="2">
    <source>
        <dbReference type="Google" id="ProtNLM"/>
    </source>
</evidence>
<dbReference type="EMBL" id="DROP01000073">
    <property type="protein sequence ID" value="HHI88517.1"/>
    <property type="molecule type" value="Genomic_DNA"/>
</dbReference>
<protein>
    <recommendedName>
        <fullName evidence="2">LamG domain-containing protein</fullName>
    </recommendedName>
</protein>
<evidence type="ECO:0000313" key="1">
    <source>
        <dbReference type="EMBL" id="HHI88517.1"/>
    </source>
</evidence>
<comment type="caution">
    <text evidence="1">The sequence shown here is derived from an EMBL/GenBank/DDBJ whole genome shotgun (WGS) entry which is preliminary data.</text>
</comment>
<proteinExistence type="predicted"/>
<dbReference type="Proteomes" id="UP000885806">
    <property type="component" value="Unassembled WGS sequence"/>
</dbReference>
<reference evidence="1" key="1">
    <citation type="journal article" date="2020" name="mSystems">
        <title>Genome- and Community-Level Interaction Insights into Carbon Utilization and Element Cycling Functions of Hydrothermarchaeota in Hydrothermal Sediment.</title>
        <authorList>
            <person name="Zhou Z."/>
            <person name="Liu Y."/>
            <person name="Xu W."/>
            <person name="Pan J."/>
            <person name="Luo Z.H."/>
            <person name="Li M."/>
        </authorList>
    </citation>
    <scope>NUCLEOTIDE SEQUENCE [LARGE SCALE GENOMIC DNA]</scope>
    <source>
        <strain evidence="1">HyVt-538</strain>
    </source>
</reference>
<dbReference type="AlphaFoldDB" id="A0A7V5NWF0"/>
<accession>A0A7V5NWF0</accession>